<feature type="transmembrane region" description="Helical" evidence="1">
    <location>
        <begin position="59"/>
        <end position="78"/>
    </location>
</feature>
<evidence type="ECO:0000256" key="1">
    <source>
        <dbReference type="SAM" id="Phobius"/>
    </source>
</evidence>
<evidence type="ECO:0000313" key="2">
    <source>
        <dbReference type="EMBL" id="SDN74031.1"/>
    </source>
</evidence>
<keyword evidence="1" id="KW-0812">Transmembrane</keyword>
<dbReference type="STRING" id="237069.SAMN05216498_2954"/>
<keyword evidence="3" id="KW-1185">Reference proteome</keyword>
<protein>
    <submittedName>
        <fullName evidence="2">Uncharacterized protein</fullName>
    </submittedName>
</protein>
<gene>
    <name evidence="2" type="ORF">SAMN05216498_2954</name>
</gene>
<dbReference type="Proteomes" id="UP000199334">
    <property type="component" value="Unassembled WGS sequence"/>
</dbReference>
<name>A0A1H0DVM3_9BACI</name>
<evidence type="ECO:0000313" key="3">
    <source>
        <dbReference type="Proteomes" id="UP000199334"/>
    </source>
</evidence>
<keyword evidence="1" id="KW-1133">Transmembrane helix</keyword>
<organism evidence="2 3">
    <name type="scientific">Tenuibacillus multivorans</name>
    <dbReference type="NCBI Taxonomy" id="237069"/>
    <lineage>
        <taxon>Bacteria</taxon>
        <taxon>Bacillati</taxon>
        <taxon>Bacillota</taxon>
        <taxon>Bacilli</taxon>
        <taxon>Bacillales</taxon>
        <taxon>Bacillaceae</taxon>
        <taxon>Tenuibacillus</taxon>
    </lineage>
</organism>
<accession>A0A1H0DVM3</accession>
<proteinExistence type="predicted"/>
<reference evidence="2 3" key="1">
    <citation type="submission" date="2016-10" db="EMBL/GenBank/DDBJ databases">
        <authorList>
            <person name="de Groot N.N."/>
        </authorList>
    </citation>
    <scope>NUCLEOTIDE SEQUENCE [LARGE SCALE GENOMIC DNA]</scope>
    <source>
        <strain evidence="2 3">CGMCC 1.3442</strain>
    </source>
</reference>
<keyword evidence="1" id="KW-0472">Membrane</keyword>
<dbReference type="OrthoDB" id="2736366at2"/>
<dbReference type="RefSeq" id="WP_093857353.1">
    <property type="nucleotide sequence ID" value="NZ_BJVZ01000005.1"/>
</dbReference>
<dbReference type="AlphaFoldDB" id="A0A1H0DVM3"/>
<sequence length="79" mass="9333">MKEMWNNEDKLKEQLDQFEVDVPDFSIKKSKLTRIGNWIFAPTRIPFPEFGYKEVFTKLIVILPLILVALTMLPVVVFY</sequence>
<dbReference type="EMBL" id="FNIG01000008">
    <property type="protein sequence ID" value="SDN74031.1"/>
    <property type="molecule type" value="Genomic_DNA"/>
</dbReference>